<dbReference type="PROSITE" id="PS50038">
    <property type="entry name" value="FZ"/>
    <property type="match status" value="1"/>
</dbReference>
<sequence>MYRKYEITVNEGFPLVVHFNLKFYPRRHPLDVRDLEEVLKSNRTIDPDSVRIQEGEMLTALMQVSSTTTTTTTEAPKAVTTCDPVQLSFCRSALSYNLTAYPNIFGHMSIKDVEDDMIAFRELVDAECYQHTYEFVCQILQPSCVKASPEDQVFLPCRQFCNDFWVGCGNRLPARFKEALNCFRFPQHSHVGSMCSPKPASCEDDLRQRGLASRLCDGLADCADLSDEIACPYCQAGFIHCGTGKNCVPGSARCDGVQDCPNGSDELGCLSLAPNVSVATSLRSTIPPDWFSAGYVVFNEKGLTGKVCVDRLNQSVADLEGTLGTIAMSLCHSLKYKEVKEVRIKTDDDISGGNILGRYVHIEDPYAAEITFVPAACPEKQVLSVACNYPVSLAPNVSVATSLRSTIPPDWFSAGYVVFNEKGLTGKVCVDRLNQSVADLEGTLGTIAMSLCHSLKYNEFMIFLELPVAQQWEEELAGSPMICLLPDNRSWTLVGLSNWRQSCTPPGMQRPRLYDKVSSNVDWIHNTLKEK</sequence>
<dbReference type="Pfam" id="PF01392">
    <property type="entry name" value="Fz"/>
    <property type="match status" value="1"/>
</dbReference>
<keyword evidence="3" id="KW-0812">Transmembrane</keyword>
<dbReference type="SUPFAM" id="SSF50494">
    <property type="entry name" value="Trypsin-like serine proteases"/>
    <property type="match status" value="1"/>
</dbReference>
<dbReference type="STRING" id="121845.A0A3Q0J678"/>
<dbReference type="InterPro" id="IPR009003">
    <property type="entry name" value="Peptidase_S1_PA"/>
</dbReference>
<dbReference type="InterPro" id="IPR036790">
    <property type="entry name" value="Frizzled_dom_sf"/>
</dbReference>
<dbReference type="PaxDb" id="121845-A0A3Q0J678"/>
<dbReference type="GO" id="GO:0042813">
    <property type="term" value="F:Wnt receptor activity"/>
    <property type="evidence" value="ECO:0007669"/>
    <property type="project" value="TreeGrafter"/>
</dbReference>
<evidence type="ECO:0000259" key="6">
    <source>
        <dbReference type="PROSITE" id="PS50038"/>
    </source>
</evidence>
<dbReference type="SMART" id="SM00063">
    <property type="entry name" value="FRI"/>
    <property type="match status" value="1"/>
</dbReference>
<dbReference type="Gene3D" id="4.10.400.10">
    <property type="entry name" value="Low-density Lipoprotein Receptor"/>
    <property type="match status" value="1"/>
</dbReference>
<dbReference type="GO" id="GO:0005886">
    <property type="term" value="C:plasma membrane"/>
    <property type="evidence" value="ECO:0007669"/>
    <property type="project" value="UniProtKB-SubCell"/>
</dbReference>
<proteinExistence type="predicted"/>
<gene>
    <name evidence="8" type="primary">LOC103513492</name>
</gene>
<dbReference type="RefSeq" id="XP_026682215.1">
    <property type="nucleotide sequence ID" value="XM_026826414.1"/>
</dbReference>
<dbReference type="InterPro" id="IPR036055">
    <property type="entry name" value="LDL_receptor-like_sf"/>
</dbReference>
<dbReference type="InterPro" id="IPR023415">
    <property type="entry name" value="LDLR_class-A_CS"/>
</dbReference>
<dbReference type="SMART" id="SM00192">
    <property type="entry name" value="LDLa"/>
    <property type="match status" value="2"/>
</dbReference>
<dbReference type="Gene3D" id="1.10.2000.10">
    <property type="entry name" value="Frizzled cysteine-rich domain"/>
    <property type="match status" value="1"/>
</dbReference>
<evidence type="ECO:0000256" key="5">
    <source>
        <dbReference type="PROSITE-ProRule" id="PRU00124"/>
    </source>
</evidence>
<feature type="disulfide bond" evidence="5">
    <location>
        <begin position="254"/>
        <end position="269"/>
    </location>
</feature>
<evidence type="ECO:0000256" key="2">
    <source>
        <dbReference type="ARBA" id="ARBA00022473"/>
    </source>
</evidence>
<protein>
    <submittedName>
        <fullName evidence="8">Uncharacterized protein LOC103513492</fullName>
    </submittedName>
</protein>
<evidence type="ECO:0000313" key="8">
    <source>
        <dbReference type="RefSeq" id="XP_026682215.1"/>
    </source>
</evidence>
<organism evidence="7 8">
    <name type="scientific">Diaphorina citri</name>
    <name type="common">Asian citrus psyllid</name>
    <dbReference type="NCBI Taxonomy" id="121845"/>
    <lineage>
        <taxon>Eukaryota</taxon>
        <taxon>Metazoa</taxon>
        <taxon>Ecdysozoa</taxon>
        <taxon>Arthropoda</taxon>
        <taxon>Hexapoda</taxon>
        <taxon>Insecta</taxon>
        <taxon>Pterygota</taxon>
        <taxon>Neoptera</taxon>
        <taxon>Paraneoptera</taxon>
        <taxon>Hemiptera</taxon>
        <taxon>Sternorrhyncha</taxon>
        <taxon>Psylloidea</taxon>
        <taxon>Psyllidae</taxon>
        <taxon>Diaphorininae</taxon>
        <taxon>Diaphorina</taxon>
    </lineage>
</organism>
<accession>A0A3Q0J678</accession>
<feature type="domain" description="FZ" evidence="6">
    <location>
        <begin position="77"/>
        <end position="198"/>
    </location>
</feature>
<evidence type="ECO:0000256" key="4">
    <source>
        <dbReference type="ARBA" id="ARBA00023157"/>
    </source>
</evidence>
<keyword evidence="2" id="KW-0217">Developmental protein</keyword>
<dbReference type="GO" id="GO:0035567">
    <property type="term" value="P:non-canonical Wnt signaling pathway"/>
    <property type="evidence" value="ECO:0007669"/>
    <property type="project" value="TreeGrafter"/>
</dbReference>
<reference evidence="8" key="1">
    <citation type="submission" date="2025-08" db="UniProtKB">
        <authorList>
            <consortium name="RefSeq"/>
        </authorList>
    </citation>
    <scope>IDENTIFICATION</scope>
</reference>
<dbReference type="GO" id="GO:0017147">
    <property type="term" value="F:Wnt-protein binding"/>
    <property type="evidence" value="ECO:0007669"/>
    <property type="project" value="TreeGrafter"/>
</dbReference>
<evidence type="ECO:0000256" key="3">
    <source>
        <dbReference type="ARBA" id="ARBA00022968"/>
    </source>
</evidence>
<name>A0A3Q0J678_DIACI</name>
<evidence type="ECO:0000256" key="1">
    <source>
        <dbReference type="ARBA" id="ARBA00004401"/>
    </source>
</evidence>
<evidence type="ECO:0000313" key="7">
    <source>
        <dbReference type="Proteomes" id="UP000079169"/>
    </source>
</evidence>
<dbReference type="Gene3D" id="2.40.10.10">
    <property type="entry name" value="Trypsin-like serine proteases"/>
    <property type="match status" value="1"/>
</dbReference>
<dbReference type="GO" id="GO:0060070">
    <property type="term" value="P:canonical Wnt signaling pathway"/>
    <property type="evidence" value="ECO:0007669"/>
    <property type="project" value="TreeGrafter"/>
</dbReference>
<dbReference type="SUPFAM" id="SSF57424">
    <property type="entry name" value="LDL receptor-like module"/>
    <property type="match status" value="2"/>
</dbReference>
<dbReference type="InterPro" id="IPR015526">
    <property type="entry name" value="Frizzled/SFRP"/>
</dbReference>
<dbReference type="CDD" id="cd00112">
    <property type="entry name" value="LDLa"/>
    <property type="match status" value="1"/>
</dbReference>
<keyword evidence="3" id="KW-0735">Signal-anchor</keyword>
<dbReference type="PROSITE" id="PS01209">
    <property type="entry name" value="LDLRA_1"/>
    <property type="match status" value="1"/>
</dbReference>
<dbReference type="AlphaFoldDB" id="A0A3Q0J678"/>
<keyword evidence="7" id="KW-1185">Reference proteome</keyword>
<dbReference type="InterPro" id="IPR002172">
    <property type="entry name" value="LDrepeatLR_classA_rpt"/>
</dbReference>
<dbReference type="PANTHER" id="PTHR11309">
    <property type="entry name" value="FRIZZLED"/>
    <property type="match status" value="1"/>
</dbReference>
<dbReference type="InterPro" id="IPR043504">
    <property type="entry name" value="Peptidase_S1_PA_chymotrypsin"/>
</dbReference>
<dbReference type="SUPFAM" id="SSF63501">
    <property type="entry name" value="Frizzled cysteine-rich domain"/>
    <property type="match status" value="1"/>
</dbReference>
<dbReference type="CDD" id="cd07066">
    <property type="entry name" value="CRD_FZ"/>
    <property type="match status" value="1"/>
</dbReference>
<dbReference type="Pfam" id="PF00057">
    <property type="entry name" value="Ldl_recept_a"/>
    <property type="match status" value="1"/>
</dbReference>
<dbReference type="Proteomes" id="UP000079169">
    <property type="component" value="Unplaced"/>
</dbReference>
<dbReference type="KEGG" id="dci:103513492"/>
<comment type="subcellular location">
    <subcellularLocation>
        <location evidence="1">Cell membrane</location>
        <topology evidence="1">Single-pass type II membrane protein</topology>
    </subcellularLocation>
</comment>
<dbReference type="PANTHER" id="PTHR11309:SF126">
    <property type="entry name" value="FRIZZLED-2"/>
    <property type="match status" value="1"/>
</dbReference>
<dbReference type="PROSITE" id="PS50068">
    <property type="entry name" value="LDLRA_2"/>
    <property type="match status" value="1"/>
</dbReference>
<dbReference type="InterPro" id="IPR020067">
    <property type="entry name" value="Frizzled_dom"/>
</dbReference>
<dbReference type="PRINTS" id="PR00261">
    <property type="entry name" value="LDLRECEPTOR"/>
</dbReference>
<dbReference type="GeneID" id="103513492"/>
<comment type="caution">
    <text evidence="5">Lacks conserved residue(s) required for the propagation of feature annotation.</text>
</comment>
<keyword evidence="4 5" id="KW-1015">Disulfide bond</keyword>